<feature type="compositionally biased region" description="Low complexity" evidence="3">
    <location>
        <begin position="139"/>
        <end position="150"/>
    </location>
</feature>
<dbReference type="Gene3D" id="1.10.357.10">
    <property type="entry name" value="Tetracycline Repressor, domain 2"/>
    <property type="match status" value="1"/>
</dbReference>
<sequence>MDPRQLRTRNKLRQTLHRLAAAKPISRVTVAEIARDAGVTRDTVYRHGSDPVQLLADFLGEELRALGAGAEPLPAIAPPGRTVFDDGERELLEHITRHAAIYRNALCPRLIGPVRDILIDRLSEGLRAHLDAHPEIAPAAAIPPETAPAATAPPPGGGSLDDETRTRMLVAYAAAGTVAAIEEWLRAGDLDAPEAAASAVIAASPEWWLGRR</sequence>
<dbReference type="PROSITE" id="PS50977">
    <property type="entry name" value="HTH_TETR_2"/>
    <property type="match status" value="1"/>
</dbReference>
<evidence type="ECO:0000313" key="5">
    <source>
        <dbReference type="EMBL" id="MBK0417727.1"/>
    </source>
</evidence>
<dbReference type="InterPro" id="IPR009057">
    <property type="entry name" value="Homeodomain-like_sf"/>
</dbReference>
<feature type="region of interest" description="Disordered" evidence="3">
    <location>
        <begin position="139"/>
        <end position="162"/>
    </location>
</feature>
<dbReference type="RefSeq" id="WP_200113082.1">
    <property type="nucleotide sequence ID" value="NZ_JAEHOH010000001.1"/>
</dbReference>
<organism evidence="5 6">
    <name type="scientific">Leucobacter chromiisoli</name>
    <dbReference type="NCBI Taxonomy" id="2796471"/>
    <lineage>
        <taxon>Bacteria</taxon>
        <taxon>Bacillati</taxon>
        <taxon>Actinomycetota</taxon>
        <taxon>Actinomycetes</taxon>
        <taxon>Micrococcales</taxon>
        <taxon>Microbacteriaceae</taxon>
        <taxon>Leucobacter</taxon>
    </lineage>
</organism>
<evidence type="ECO:0000256" key="3">
    <source>
        <dbReference type="SAM" id="MobiDB-lite"/>
    </source>
</evidence>
<feature type="DNA-binding region" description="H-T-H motif" evidence="2">
    <location>
        <begin position="29"/>
        <end position="48"/>
    </location>
</feature>
<feature type="domain" description="HTH tetR-type" evidence="4">
    <location>
        <begin position="6"/>
        <end position="66"/>
    </location>
</feature>
<evidence type="ECO:0000256" key="2">
    <source>
        <dbReference type="PROSITE-ProRule" id="PRU00335"/>
    </source>
</evidence>
<comment type="caution">
    <text evidence="5">The sequence shown here is derived from an EMBL/GenBank/DDBJ whole genome shotgun (WGS) entry which is preliminary data.</text>
</comment>
<dbReference type="GO" id="GO:0003677">
    <property type="term" value="F:DNA binding"/>
    <property type="evidence" value="ECO:0007669"/>
    <property type="project" value="UniProtKB-UniRule"/>
</dbReference>
<reference evidence="5" key="1">
    <citation type="submission" date="2020-12" db="EMBL/GenBank/DDBJ databases">
        <title>Leucobacter sp. CAS1, isolated from Chromium sludge.</title>
        <authorList>
            <person name="Xu Z."/>
        </authorList>
    </citation>
    <scope>NUCLEOTIDE SEQUENCE</scope>
    <source>
        <strain evidence="5">CSA1</strain>
    </source>
</reference>
<evidence type="ECO:0000313" key="6">
    <source>
        <dbReference type="Proteomes" id="UP000608530"/>
    </source>
</evidence>
<keyword evidence="1 2" id="KW-0238">DNA-binding</keyword>
<evidence type="ECO:0000256" key="1">
    <source>
        <dbReference type="ARBA" id="ARBA00023125"/>
    </source>
</evidence>
<name>A0A934Q708_9MICO</name>
<dbReference type="EMBL" id="JAEHOH010000001">
    <property type="protein sequence ID" value="MBK0417727.1"/>
    <property type="molecule type" value="Genomic_DNA"/>
</dbReference>
<protein>
    <submittedName>
        <fullName evidence="5">Helix-turn-helix transcriptional regulator</fullName>
    </submittedName>
</protein>
<dbReference type="SUPFAM" id="SSF46689">
    <property type="entry name" value="Homeodomain-like"/>
    <property type="match status" value="1"/>
</dbReference>
<keyword evidence="6" id="KW-1185">Reference proteome</keyword>
<proteinExistence type="predicted"/>
<evidence type="ECO:0000259" key="4">
    <source>
        <dbReference type="PROSITE" id="PS50977"/>
    </source>
</evidence>
<dbReference type="AlphaFoldDB" id="A0A934Q708"/>
<dbReference type="Pfam" id="PF00440">
    <property type="entry name" value="TetR_N"/>
    <property type="match status" value="1"/>
</dbReference>
<dbReference type="Proteomes" id="UP000608530">
    <property type="component" value="Unassembled WGS sequence"/>
</dbReference>
<accession>A0A934Q708</accession>
<dbReference type="InterPro" id="IPR001647">
    <property type="entry name" value="HTH_TetR"/>
</dbReference>
<gene>
    <name evidence="5" type="ORF">JD276_01575</name>
</gene>